<reference evidence="2" key="1">
    <citation type="submission" date="2019-08" db="EMBL/GenBank/DDBJ databases">
        <authorList>
            <person name="Kucharzyk K."/>
            <person name="Murdoch R.W."/>
            <person name="Higgins S."/>
            <person name="Loffler F."/>
        </authorList>
    </citation>
    <scope>NUCLEOTIDE SEQUENCE</scope>
</reference>
<dbReference type="PANTHER" id="PTHR10937:SF0">
    <property type="entry name" value="GLUTAMINE--FRUCTOSE-6-PHOSPHATE TRANSAMINASE (ISOMERIZING)"/>
    <property type="match status" value="1"/>
</dbReference>
<evidence type="ECO:0000313" key="2">
    <source>
        <dbReference type="EMBL" id="MPM86047.1"/>
    </source>
</evidence>
<dbReference type="InterPro" id="IPR035490">
    <property type="entry name" value="GlmS/FrlB_SIS"/>
</dbReference>
<organism evidence="2">
    <name type="scientific">bioreactor metagenome</name>
    <dbReference type="NCBI Taxonomy" id="1076179"/>
    <lineage>
        <taxon>unclassified sequences</taxon>
        <taxon>metagenomes</taxon>
        <taxon>ecological metagenomes</taxon>
    </lineage>
</organism>
<proteinExistence type="predicted"/>
<dbReference type="SUPFAM" id="SSF53697">
    <property type="entry name" value="SIS domain"/>
    <property type="match status" value="1"/>
</dbReference>
<name>A0A645DA36_9ZZZZ</name>
<dbReference type="CDD" id="cd05009">
    <property type="entry name" value="SIS_GlmS_GlmD_2"/>
    <property type="match status" value="1"/>
</dbReference>
<feature type="domain" description="SIS" evidence="1">
    <location>
        <begin position="1"/>
        <end position="70"/>
    </location>
</feature>
<protein>
    <submittedName>
        <fullName evidence="2">Glutamine--fructose-6-phosphate aminotransferase [isomerizing]</fullName>
        <ecNumber evidence="2">2.6.1.16</ecNumber>
    </submittedName>
</protein>
<dbReference type="InterPro" id="IPR046348">
    <property type="entry name" value="SIS_dom_sf"/>
</dbReference>
<evidence type="ECO:0000259" key="1">
    <source>
        <dbReference type="PROSITE" id="PS51464"/>
    </source>
</evidence>
<dbReference type="PROSITE" id="PS51464">
    <property type="entry name" value="SIS"/>
    <property type="match status" value="1"/>
</dbReference>
<dbReference type="AlphaFoldDB" id="A0A645DA36"/>
<keyword evidence="2" id="KW-0808">Transferase</keyword>
<accession>A0A645DA36</accession>
<dbReference type="Pfam" id="PF01380">
    <property type="entry name" value="SIS"/>
    <property type="match status" value="1"/>
</dbReference>
<dbReference type="GO" id="GO:0097367">
    <property type="term" value="F:carbohydrate derivative binding"/>
    <property type="evidence" value="ECO:0007669"/>
    <property type="project" value="InterPro"/>
</dbReference>
<dbReference type="EMBL" id="VSSQ01034182">
    <property type="protein sequence ID" value="MPM86047.1"/>
    <property type="molecule type" value="Genomic_DNA"/>
</dbReference>
<keyword evidence="2" id="KW-0032">Aminotransferase</keyword>
<dbReference type="GO" id="GO:0006002">
    <property type="term" value="P:fructose 6-phosphate metabolic process"/>
    <property type="evidence" value="ECO:0007669"/>
    <property type="project" value="TreeGrafter"/>
</dbReference>
<dbReference type="GO" id="GO:0005829">
    <property type="term" value="C:cytosol"/>
    <property type="evidence" value="ECO:0007669"/>
    <property type="project" value="TreeGrafter"/>
</dbReference>
<gene>
    <name evidence="2" type="primary">glmS_49</name>
    <name evidence="2" type="ORF">SDC9_133130</name>
</gene>
<dbReference type="EC" id="2.6.1.16" evidence="2"/>
<dbReference type="GO" id="GO:0006487">
    <property type="term" value="P:protein N-linked glycosylation"/>
    <property type="evidence" value="ECO:0007669"/>
    <property type="project" value="TreeGrafter"/>
</dbReference>
<dbReference type="PANTHER" id="PTHR10937">
    <property type="entry name" value="GLUCOSAMINE--FRUCTOSE-6-PHOSPHATE AMINOTRANSFERASE, ISOMERIZING"/>
    <property type="match status" value="1"/>
</dbReference>
<dbReference type="Gene3D" id="3.40.50.10490">
    <property type="entry name" value="Glucose-6-phosphate isomerase like protein, domain 1"/>
    <property type="match status" value="1"/>
</dbReference>
<dbReference type="GO" id="GO:0006047">
    <property type="term" value="P:UDP-N-acetylglucosamine metabolic process"/>
    <property type="evidence" value="ECO:0007669"/>
    <property type="project" value="TreeGrafter"/>
</dbReference>
<dbReference type="GO" id="GO:0004360">
    <property type="term" value="F:glutamine-fructose-6-phosphate transaminase (isomerizing) activity"/>
    <property type="evidence" value="ECO:0007669"/>
    <property type="project" value="UniProtKB-EC"/>
</dbReference>
<sequence length="80" mass="8598">MAGNIQEVRARGASVLAIALEDDANIEAVCDHCLRVPALPDAVQPIITILPLQLFAYYVAALRGNDVDKPRNLAKSVTVE</sequence>
<dbReference type="InterPro" id="IPR001347">
    <property type="entry name" value="SIS_dom"/>
</dbReference>
<comment type="caution">
    <text evidence="2">The sequence shown here is derived from an EMBL/GenBank/DDBJ whole genome shotgun (WGS) entry which is preliminary data.</text>
</comment>